<name>A0A7X0C2P2_9ACTN</name>
<dbReference type="GO" id="GO:0003677">
    <property type="term" value="F:DNA binding"/>
    <property type="evidence" value="ECO:0007669"/>
    <property type="project" value="UniProtKB-KW"/>
</dbReference>
<proteinExistence type="predicted"/>
<dbReference type="SUPFAM" id="SSF82607">
    <property type="entry name" value="YbaB-like"/>
    <property type="match status" value="1"/>
</dbReference>
<dbReference type="Proteomes" id="UP000583800">
    <property type="component" value="Unassembled WGS sequence"/>
</dbReference>
<organism evidence="2 3">
    <name type="scientific">Nonomuraea muscovyensis</name>
    <dbReference type="NCBI Taxonomy" id="1124761"/>
    <lineage>
        <taxon>Bacteria</taxon>
        <taxon>Bacillati</taxon>
        <taxon>Actinomycetota</taxon>
        <taxon>Actinomycetes</taxon>
        <taxon>Streptosporangiales</taxon>
        <taxon>Streptosporangiaceae</taxon>
        <taxon>Nonomuraea</taxon>
    </lineage>
</organism>
<gene>
    <name evidence="2" type="ORF">FHU36_003070</name>
</gene>
<protein>
    <submittedName>
        <fullName evidence="2">DNA-binding protein YbaB</fullName>
    </submittedName>
</protein>
<evidence type="ECO:0000256" key="1">
    <source>
        <dbReference type="SAM" id="MobiDB-lite"/>
    </source>
</evidence>
<dbReference type="Gene3D" id="3.30.1310.10">
    <property type="entry name" value="Nucleoid-associated protein YbaB-like domain"/>
    <property type="match status" value="1"/>
</dbReference>
<sequence length="114" mass="12139">MARQHSSGDGRGSGSSGDGLVAATVGDDGLLEALRLDPRVLRLGSHGLAEQVVTAVRAAQRRHLSQAADATDATAEPDPEPLVQRLDEMELQAAQDFDRLVSALDETLRRLEGR</sequence>
<dbReference type="RefSeq" id="WP_185084315.1">
    <property type="nucleotide sequence ID" value="NZ_JACHJB010000001.1"/>
</dbReference>
<evidence type="ECO:0000313" key="2">
    <source>
        <dbReference type="EMBL" id="MBB6346561.1"/>
    </source>
</evidence>
<keyword evidence="2" id="KW-0238">DNA-binding</keyword>
<evidence type="ECO:0000313" key="3">
    <source>
        <dbReference type="Proteomes" id="UP000583800"/>
    </source>
</evidence>
<dbReference type="AlphaFoldDB" id="A0A7X0C2P2"/>
<dbReference type="InterPro" id="IPR004401">
    <property type="entry name" value="YbaB/EbfC"/>
</dbReference>
<dbReference type="Pfam" id="PF02575">
    <property type="entry name" value="YbaB_DNA_bd"/>
    <property type="match status" value="1"/>
</dbReference>
<accession>A0A7X0C2P2</accession>
<reference evidence="2 3" key="1">
    <citation type="submission" date="2020-08" db="EMBL/GenBank/DDBJ databases">
        <title>Sequencing the genomes of 1000 actinobacteria strains.</title>
        <authorList>
            <person name="Klenk H.-P."/>
        </authorList>
    </citation>
    <scope>NUCLEOTIDE SEQUENCE [LARGE SCALE GENOMIC DNA]</scope>
    <source>
        <strain evidence="2 3">DSM 45913</strain>
    </source>
</reference>
<keyword evidence="3" id="KW-1185">Reference proteome</keyword>
<dbReference type="EMBL" id="JACHJB010000001">
    <property type="protein sequence ID" value="MBB6346561.1"/>
    <property type="molecule type" value="Genomic_DNA"/>
</dbReference>
<feature type="region of interest" description="Disordered" evidence="1">
    <location>
        <begin position="1"/>
        <end position="22"/>
    </location>
</feature>
<dbReference type="InterPro" id="IPR036894">
    <property type="entry name" value="YbaB-like_sf"/>
</dbReference>
<comment type="caution">
    <text evidence="2">The sequence shown here is derived from an EMBL/GenBank/DDBJ whole genome shotgun (WGS) entry which is preliminary data.</text>
</comment>